<sequence>MRMIPMMLGSLLNTFDWNLVDESSEDLDTTERFGISLQKATPLRIVPVPLCLWMKSGMDEELTGKNMMN</sequence>
<dbReference type="PANTHER" id="PTHR47950:SF44">
    <property type="entry name" value="CYTOCHROME P450, FAMILY 76, SUBFAMILY C, POLYPEPTIDE 5-RELATED"/>
    <property type="match status" value="1"/>
</dbReference>
<dbReference type="GO" id="GO:0046872">
    <property type="term" value="F:metal ion binding"/>
    <property type="evidence" value="ECO:0007669"/>
    <property type="project" value="UniProtKB-KW"/>
</dbReference>
<dbReference type="OrthoDB" id="6764281at2759"/>
<evidence type="ECO:0000313" key="5">
    <source>
        <dbReference type="Proteomes" id="UP000245207"/>
    </source>
</evidence>
<gene>
    <name evidence="4" type="ORF">CTI12_AA053260</name>
</gene>
<dbReference type="STRING" id="35608.A0A2U1QAY1"/>
<dbReference type="EMBL" id="PKPP01000262">
    <property type="protein sequence ID" value="PWA95143.1"/>
    <property type="molecule type" value="Genomic_DNA"/>
</dbReference>
<keyword evidence="2" id="KW-0479">Metal-binding</keyword>
<evidence type="ECO:0000256" key="1">
    <source>
        <dbReference type="ARBA" id="ARBA00010617"/>
    </source>
</evidence>
<accession>A0A2U1QAY1</accession>
<keyword evidence="3" id="KW-0408">Iron</keyword>
<dbReference type="PANTHER" id="PTHR47950">
    <property type="entry name" value="CYTOCHROME P450, FAMILY 76, SUBFAMILY C, POLYPEPTIDE 5-RELATED"/>
    <property type="match status" value="1"/>
</dbReference>
<evidence type="ECO:0000256" key="2">
    <source>
        <dbReference type="ARBA" id="ARBA00022723"/>
    </source>
</evidence>
<comment type="similarity">
    <text evidence="1">Belongs to the cytochrome P450 family.</text>
</comment>
<organism evidence="4 5">
    <name type="scientific">Artemisia annua</name>
    <name type="common">Sweet wormwood</name>
    <dbReference type="NCBI Taxonomy" id="35608"/>
    <lineage>
        <taxon>Eukaryota</taxon>
        <taxon>Viridiplantae</taxon>
        <taxon>Streptophyta</taxon>
        <taxon>Embryophyta</taxon>
        <taxon>Tracheophyta</taxon>
        <taxon>Spermatophyta</taxon>
        <taxon>Magnoliopsida</taxon>
        <taxon>eudicotyledons</taxon>
        <taxon>Gunneridae</taxon>
        <taxon>Pentapetalae</taxon>
        <taxon>asterids</taxon>
        <taxon>campanulids</taxon>
        <taxon>Asterales</taxon>
        <taxon>Asteraceae</taxon>
        <taxon>Asteroideae</taxon>
        <taxon>Anthemideae</taxon>
        <taxon>Artemisiinae</taxon>
        <taxon>Artemisia</taxon>
    </lineage>
</organism>
<comment type="caution">
    <text evidence="4">The sequence shown here is derived from an EMBL/GenBank/DDBJ whole genome shotgun (WGS) entry which is preliminary data.</text>
</comment>
<evidence type="ECO:0000313" key="4">
    <source>
        <dbReference type="EMBL" id="PWA95143.1"/>
    </source>
</evidence>
<proteinExistence type="inferred from homology"/>
<evidence type="ECO:0000256" key="3">
    <source>
        <dbReference type="ARBA" id="ARBA00023004"/>
    </source>
</evidence>
<protein>
    <submittedName>
        <fullName evidence="4">Geraniol 8-hydroxylase</fullName>
    </submittedName>
</protein>
<dbReference type="Proteomes" id="UP000245207">
    <property type="component" value="Unassembled WGS sequence"/>
</dbReference>
<keyword evidence="5" id="KW-1185">Reference proteome</keyword>
<dbReference type="AlphaFoldDB" id="A0A2U1QAY1"/>
<name>A0A2U1QAY1_ARTAN</name>
<reference evidence="4 5" key="1">
    <citation type="journal article" date="2018" name="Mol. Plant">
        <title>The genome of Artemisia annua provides insight into the evolution of Asteraceae family and artemisinin biosynthesis.</title>
        <authorList>
            <person name="Shen Q."/>
            <person name="Zhang L."/>
            <person name="Liao Z."/>
            <person name="Wang S."/>
            <person name="Yan T."/>
            <person name="Shi P."/>
            <person name="Liu M."/>
            <person name="Fu X."/>
            <person name="Pan Q."/>
            <person name="Wang Y."/>
            <person name="Lv Z."/>
            <person name="Lu X."/>
            <person name="Zhang F."/>
            <person name="Jiang W."/>
            <person name="Ma Y."/>
            <person name="Chen M."/>
            <person name="Hao X."/>
            <person name="Li L."/>
            <person name="Tang Y."/>
            <person name="Lv G."/>
            <person name="Zhou Y."/>
            <person name="Sun X."/>
            <person name="Brodelius P.E."/>
            <person name="Rose J.K.C."/>
            <person name="Tang K."/>
        </authorList>
    </citation>
    <scope>NUCLEOTIDE SEQUENCE [LARGE SCALE GENOMIC DNA]</scope>
    <source>
        <strain evidence="5">cv. Huhao1</strain>
        <tissue evidence="4">Leaf</tissue>
    </source>
</reference>